<evidence type="ECO:0000256" key="2">
    <source>
        <dbReference type="SAM" id="SignalP"/>
    </source>
</evidence>
<keyword evidence="2" id="KW-0732">Signal</keyword>
<feature type="chain" id="PRO_5045475305" description="Secreted protein" evidence="2">
    <location>
        <begin position="17"/>
        <end position="101"/>
    </location>
</feature>
<dbReference type="EMBL" id="JAPMOS010000112">
    <property type="protein sequence ID" value="KAJ4455325.1"/>
    <property type="molecule type" value="Genomic_DNA"/>
</dbReference>
<evidence type="ECO:0000256" key="1">
    <source>
        <dbReference type="SAM" id="MobiDB-lite"/>
    </source>
</evidence>
<name>A0ABQ8UER6_9EUKA</name>
<evidence type="ECO:0000313" key="4">
    <source>
        <dbReference type="Proteomes" id="UP001141327"/>
    </source>
</evidence>
<accession>A0ABQ8UER6</accession>
<proteinExistence type="predicted"/>
<dbReference type="Proteomes" id="UP001141327">
    <property type="component" value="Unassembled WGS sequence"/>
</dbReference>
<protein>
    <recommendedName>
        <fullName evidence="5">Secreted protein</fullName>
    </recommendedName>
</protein>
<evidence type="ECO:0000313" key="3">
    <source>
        <dbReference type="EMBL" id="KAJ4455325.1"/>
    </source>
</evidence>
<organism evidence="3 4">
    <name type="scientific">Paratrimastix pyriformis</name>
    <dbReference type="NCBI Taxonomy" id="342808"/>
    <lineage>
        <taxon>Eukaryota</taxon>
        <taxon>Metamonada</taxon>
        <taxon>Preaxostyla</taxon>
        <taxon>Paratrimastigidae</taxon>
        <taxon>Paratrimastix</taxon>
    </lineage>
</organism>
<gene>
    <name evidence="3" type="ORF">PAPYR_9794</name>
</gene>
<sequence>MWPLVGLLFGTPPVSARAPAVGRHHAIRADGTAATPCSAQTRGLLFCGCDATCGSMDLPRRWLAPFVPRFARAPTRPDPTYDPTRPDTRMHPVGPAGKSSS</sequence>
<reference evidence="3" key="1">
    <citation type="journal article" date="2022" name="bioRxiv">
        <title>Genomics of Preaxostyla Flagellates Illuminates Evolutionary Transitions and the Path Towards Mitochondrial Loss.</title>
        <authorList>
            <person name="Novak L.V.F."/>
            <person name="Treitli S.C."/>
            <person name="Pyrih J."/>
            <person name="Halakuc P."/>
            <person name="Pipaliya S.V."/>
            <person name="Vacek V."/>
            <person name="Brzon O."/>
            <person name="Soukal P."/>
            <person name="Eme L."/>
            <person name="Dacks J.B."/>
            <person name="Karnkowska A."/>
            <person name="Elias M."/>
            <person name="Hampl V."/>
        </authorList>
    </citation>
    <scope>NUCLEOTIDE SEQUENCE</scope>
    <source>
        <strain evidence="3">RCP-MX</strain>
    </source>
</reference>
<evidence type="ECO:0008006" key="5">
    <source>
        <dbReference type="Google" id="ProtNLM"/>
    </source>
</evidence>
<feature type="region of interest" description="Disordered" evidence="1">
    <location>
        <begin position="72"/>
        <end position="101"/>
    </location>
</feature>
<comment type="caution">
    <text evidence="3">The sequence shown here is derived from an EMBL/GenBank/DDBJ whole genome shotgun (WGS) entry which is preliminary data.</text>
</comment>
<feature type="signal peptide" evidence="2">
    <location>
        <begin position="1"/>
        <end position="16"/>
    </location>
</feature>
<keyword evidence="4" id="KW-1185">Reference proteome</keyword>